<keyword evidence="1" id="KW-0472">Membrane</keyword>
<feature type="transmembrane region" description="Helical" evidence="1">
    <location>
        <begin position="473"/>
        <end position="495"/>
    </location>
</feature>
<feature type="transmembrane region" description="Helical" evidence="1">
    <location>
        <begin position="269"/>
        <end position="290"/>
    </location>
</feature>
<feature type="transmembrane region" description="Helical" evidence="1">
    <location>
        <begin position="405"/>
        <end position="429"/>
    </location>
</feature>
<feature type="transmembrane region" description="Helical" evidence="1">
    <location>
        <begin position="236"/>
        <end position="257"/>
    </location>
</feature>
<feature type="transmembrane region" description="Helical" evidence="1">
    <location>
        <begin position="160"/>
        <end position="183"/>
    </location>
</feature>
<evidence type="ECO:0000256" key="1">
    <source>
        <dbReference type="SAM" id="Phobius"/>
    </source>
</evidence>
<organism evidence="2 3">
    <name type="scientific">Sporolactobacillus terrae</name>
    <dbReference type="NCBI Taxonomy" id="269673"/>
    <lineage>
        <taxon>Bacteria</taxon>
        <taxon>Bacillati</taxon>
        <taxon>Bacillota</taxon>
        <taxon>Bacilli</taxon>
        <taxon>Bacillales</taxon>
        <taxon>Sporolactobacillaceae</taxon>
        <taxon>Sporolactobacillus</taxon>
    </lineage>
</organism>
<feature type="transmembrane region" description="Helical" evidence="1">
    <location>
        <begin position="436"/>
        <end position="453"/>
    </location>
</feature>
<keyword evidence="1" id="KW-1133">Transmembrane helix</keyword>
<feature type="transmembrane region" description="Helical" evidence="1">
    <location>
        <begin position="190"/>
        <end position="209"/>
    </location>
</feature>
<dbReference type="Proteomes" id="UP000285882">
    <property type="component" value="Chromosome"/>
</dbReference>
<feature type="transmembrane region" description="Helical" evidence="1">
    <location>
        <begin position="62"/>
        <end position="86"/>
    </location>
</feature>
<sequence>MRKLKLMMAAYCKYVIDFKWILLGVLIYLYASVIKRQITYNASLSHTTMNSWDVTLNLLNDIYLILYFIIPLLLLISTVTILVDFNDQSLIRFGSMKHWIIQSLRKFWWNISPLLLIWGFLSLYITIGIHFSWHWSRFSQLNSSYLNKFIDFFQTPLTSFIFNLVFLILVFSLLHLILSILFVLSRNKHLILLICSVIFWGGIVGYKLLPSKYGYLSLSSYFSLIQSIESLKSPFLSINVILIVFLLYYLFLQVLDLNKRYIFSIIKPYSFVLIYSVLCLMGIFSTARLLHSSQYTVIDFLVLSFKGVRSEDFMLFPFFYYSIVFFGFVYLMNRNIGKEMVLMSYYKMIRFRSVTKWFWSWFYVVLIKIIGFLFYLAGISLWIAILMQTKINFHATIYRNTLIEIIYQFFINGFLQLVFYLLILFIILWISKEPTYGLITISIFMLFLLPEMNPGGFVPVGLNGFGYLQNYSPLRITIILLLANFFAYLIVVYLFKSKKANL</sequence>
<gene>
    <name evidence="2" type="ORF">C0674_14955</name>
</gene>
<keyword evidence="3" id="KW-1185">Reference proteome</keyword>
<accession>A0ABX5QAT2</accession>
<protein>
    <recommendedName>
        <fullName evidence="4">Permease</fullName>
    </recommendedName>
</protein>
<evidence type="ECO:0008006" key="4">
    <source>
        <dbReference type="Google" id="ProtNLM"/>
    </source>
</evidence>
<proteinExistence type="predicted"/>
<feature type="transmembrane region" description="Helical" evidence="1">
    <location>
        <begin position="318"/>
        <end position="336"/>
    </location>
</feature>
<reference evidence="2 3" key="1">
    <citation type="submission" date="2018-01" db="EMBL/GenBank/DDBJ databases">
        <title>Complete genome sequencing of Sporolactobacillus terrae DLG3.</title>
        <authorList>
            <person name="Nam Y.-D."/>
            <person name="Kang J."/>
            <person name="Chung W.-H."/>
        </authorList>
    </citation>
    <scope>NUCLEOTIDE SEQUENCE [LARGE SCALE GENOMIC DNA]</scope>
    <source>
        <strain evidence="2 3">DLG3</strain>
    </source>
</reference>
<name>A0ABX5QAT2_9BACL</name>
<evidence type="ECO:0000313" key="3">
    <source>
        <dbReference type="Proteomes" id="UP000285882"/>
    </source>
</evidence>
<dbReference type="EMBL" id="CP025688">
    <property type="protein sequence ID" value="QAA23781.1"/>
    <property type="molecule type" value="Genomic_DNA"/>
</dbReference>
<feature type="transmembrane region" description="Helical" evidence="1">
    <location>
        <begin position="107"/>
        <end position="133"/>
    </location>
</feature>
<evidence type="ECO:0000313" key="2">
    <source>
        <dbReference type="EMBL" id="QAA23781.1"/>
    </source>
</evidence>
<keyword evidence="1" id="KW-0812">Transmembrane</keyword>
<feature type="transmembrane region" description="Helical" evidence="1">
    <location>
        <begin position="357"/>
        <end position="385"/>
    </location>
</feature>